<evidence type="ECO:0000313" key="2">
    <source>
        <dbReference type="EMBL" id="GAX91263.1"/>
    </source>
</evidence>
<evidence type="ECO:0000259" key="1">
    <source>
        <dbReference type="PROSITE" id="PS50943"/>
    </source>
</evidence>
<dbReference type="SMART" id="SM00530">
    <property type="entry name" value="HTH_XRE"/>
    <property type="match status" value="1"/>
</dbReference>
<gene>
    <name evidence="2" type="ORF">EFBL_2929</name>
</gene>
<protein>
    <submittedName>
        <fullName evidence="2">Transcriptional regulator</fullName>
    </submittedName>
</protein>
<accession>A0A292YR79</accession>
<dbReference type="Gene3D" id="1.10.260.40">
    <property type="entry name" value="lambda repressor-like DNA-binding domains"/>
    <property type="match status" value="1"/>
</dbReference>
<comment type="caution">
    <text evidence="2">The sequence shown here is derived from an EMBL/GenBank/DDBJ whole genome shotgun (WGS) entry which is preliminary data.</text>
</comment>
<keyword evidence="3" id="KW-1185">Reference proteome</keyword>
<feature type="domain" description="HTH cro/C1-type" evidence="1">
    <location>
        <begin position="5"/>
        <end position="59"/>
    </location>
</feature>
<proteinExistence type="predicted"/>
<dbReference type="SUPFAM" id="SSF47413">
    <property type="entry name" value="lambda repressor-like DNA-binding domains"/>
    <property type="match status" value="1"/>
</dbReference>
<reference evidence="3" key="1">
    <citation type="submission" date="2017-07" db="EMBL/GenBank/DDBJ databases">
        <title>Draft genome sequence of Effusibacillus lacus strain skLN1.</title>
        <authorList>
            <person name="Watanabe M."/>
            <person name="Kojima H."/>
            <person name="Fukui M."/>
        </authorList>
    </citation>
    <scope>NUCLEOTIDE SEQUENCE [LARGE SCALE GENOMIC DNA]</scope>
    <source>
        <strain evidence="3">skLN1</strain>
    </source>
</reference>
<sequence length="63" mass="7077">MKCRLKVILAEKGLKSKWLAEKAGIQNATLSRIINGKTIPTLDVAFRIAEALGMSIHDIWERE</sequence>
<dbReference type="Pfam" id="PF01381">
    <property type="entry name" value="HTH_3"/>
    <property type="match status" value="1"/>
</dbReference>
<dbReference type="EMBL" id="BDUF01000086">
    <property type="protein sequence ID" value="GAX91263.1"/>
    <property type="molecule type" value="Genomic_DNA"/>
</dbReference>
<dbReference type="Proteomes" id="UP000217785">
    <property type="component" value="Unassembled WGS sequence"/>
</dbReference>
<dbReference type="PROSITE" id="PS50943">
    <property type="entry name" value="HTH_CROC1"/>
    <property type="match status" value="1"/>
</dbReference>
<dbReference type="CDD" id="cd00093">
    <property type="entry name" value="HTH_XRE"/>
    <property type="match status" value="1"/>
</dbReference>
<dbReference type="AlphaFoldDB" id="A0A292YR79"/>
<dbReference type="InterPro" id="IPR010982">
    <property type="entry name" value="Lambda_DNA-bd_dom_sf"/>
</dbReference>
<evidence type="ECO:0000313" key="3">
    <source>
        <dbReference type="Proteomes" id="UP000217785"/>
    </source>
</evidence>
<dbReference type="OrthoDB" id="2921231at2"/>
<organism evidence="2 3">
    <name type="scientific">Effusibacillus lacus</name>
    <dbReference type="NCBI Taxonomy" id="1348429"/>
    <lineage>
        <taxon>Bacteria</taxon>
        <taxon>Bacillati</taxon>
        <taxon>Bacillota</taxon>
        <taxon>Bacilli</taxon>
        <taxon>Bacillales</taxon>
        <taxon>Alicyclobacillaceae</taxon>
        <taxon>Effusibacillus</taxon>
    </lineage>
</organism>
<name>A0A292YR79_9BACL</name>
<dbReference type="GO" id="GO:0003677">
    <property type="term" value="F:DNA binding"/>
    <property type="evidence" value="ECO:0007669"/>
    <property type="project" value="InterPro"/>
</dbReference>
<dbReference type="InterPro" id="IPR001387">
    <property type="entry name" value="Cro/C1-type_HTH"/>
</dbReference>